<dbReference type="InterPro" id="IPR050227">
    <property type="entry name" value="Rab"/>
</dbReference>
<feature type="compositionally biased region" description="Pro residues" evidence="10">
    <location>
        <begin position="223"/>
        <end position="238"/>
    </location>
</feature>
<dbReference type="SMART" id="SM00177">
    <property type="entry name" value="ARF"/>
    <property type="match status" value="1"/>
</dbReference>
<evidence type="ECO:0000256" key="2">
    <source>
        <dbReference type="ARBA" id="ARBA00022448"/>
    </source>
</evidence>
<feature type="region of interest" description="Disordered" evidence="10">
    <location>
        <begin position="321"/>
        <end position="381"/>
    </location>
</feature>
<keyword evidence="6" id="KW-0449">Lipoprotein</keyword>
<proteinExistence type="inferred from homology"/>
<sequence length="592" mass="64540">SLDTGGGFSSQPSGFGYNNVGTATVLGTGLYGGYDDDYRYQQHALQQHSSQQPFYPSSNNQTLSYTPPTEPDIAPEDRYDPTYASRREQEAAYMNYQQQQLYLQSQQQLQQQQQQRELIQQHRQQKQHQYLAGELPVPAPVVPPPPLPTATTESFDTRPTVIGGGQEGYHPENRFSVNSQTYLERLRGSYPPATIDQSLTRDSADYSSAGSVVMNSIRTPSPGLTPPLPPPIPVPVPPISSSHVGAGTPAGRKAGSEDYAYPESDARRVPDNDRWSSPPSRPTWSTADTPAVTVQADDQPVAASTTEGDITSPPMVNRFAGGGGGVTTEDINSNVVSPRRSSVLSQASVSTASSGLNHKRPHSPQLIPSPKRAPQARHPEEEPTITTITREPFDYLFKLLLIGDSGVGKSCLLLRFADDTYTESYISTIGVDFKIRTIELEGKTVKLQIWDTAGQERFRTITSSYYRGAHGIIVVYDVTDQDTFNNVKQWLAEIDRYASEGVNKLLVGNKSDLTNKKVVDYTVAKEFADQLTIPFLETSAKSATNVEQAFLTMAKQIKDRMGAANVDASGPSKNIKVGSGQQLPAQTSGGCC</sequence>
<comment type="similarity">
    <text evidence="1">Belongs to the small GTPase superfamily. Rab family.</text>
</comment>
<dbReference type="SUPFAM" id="SSF52540">
    <property type="entry name" value="P-loop containing nucleoside triphosphate hydrolases"/>
    <property type="match status" value="1"/>
</dbReference>
<gene>
    <name evidence="11" type="primary">YPT1_1</name>
    <name evidence="11" type="ORF">BGZ97_001577</name>
</gene>
<organism evidence="11 12">
    <name type="scientific">Linnemannia gamsii</name>
    <dbReference type="NCBI Taxonomy" id="64522"/>
    <lineage>
        <taxon>Eukaryota</taxon>
        <taxon>Fungi</taxon>
        <taxon>Fungi incertae sedis</taxon>
        <taxon>Mucoromycota</taxon>
        <taxon>Mortierellomycotina</taxon>
        <taxon>Mortierellomycetes</taxon>
        <taxon>Mortierellales</taxon>
        <taxon>Mortierellaceae</taxon>
        <taxon>Linnemannia</taxon>
    </lineage>
</organism>
<dbReference type="PRINTS" id="PR00449">
    <property type="entry name" value="RASTRNSFRMNG"/>
</dbReference>
<dbReference type="InterPro" id="IPR057289">
    <property type="entry name" value="Rab1/Ypt1"/>
</dbReference>
<dbReference type="FunFam" id="3.40.50.300:FF:000069">
    <property type="entry name" value="Ras GTP-binding protein YPT1"/>
    <property type="match status" value="1"/>
</dbReference>
<feature type="region of interest" description="Disordered" evidence="10">
    <location>
        <begin position="42"/>
        <end position="79"/>
    </location>
</feature>
<protein>
    <recommendedName>
        <fullName evidence="9">GTP-binding protein ypt1</fullName>
    </recommendedName>
</protein>
<dbReference type="PROSITE" id="PS51419">
    <property type="entry name" value="RAB"/>
    <property type="match status" value="1"/>
</dbReference>
<feature type="compositionally biased region" description="Basic and acidic residues" evidence="10">
    <location>
        <begin position="264"/>
        <end position="274"/>
    </location>
</feature>
<comment type="caution">
    <text evidence="11">The sequence shown here is derived from an EMBL/GenBank/DDBJ whole genome shotgun (WGS) entry which is preliminary data.</text>
</comment>
<dbReference type="SMART" id="SM00174">
    <property type="entry name" value="RHO"/>
    <property type="match status" value="1"/>
</dbReference>
<dbReference type="Proteomes" id="UP000823405">
    <property type="component" value="Unassembled WGS sequence"/>
</dbReference>
<dbReference type="CDD" id="cd01869">
    <property type="entry name" value="Rab1_Ypt1"/>
    <property type="match status" value="1"/>
</dbReference>
<keyword evidence="12" id="KW-1185">Reference proteome</keyword>
<feature type="compositionally biased region" description="Low complexity" evidence="10">
    <location>
        <begin position="332"/>
        <end position="345"/>
    </location>
</feature>
<evidence type="ECO:0000256" key="6">
    <source>
        <dbReference type="ARBA" id="ARBA00023288"/>
    </source>
</evidence>
<dbReference type="GO" id="GO:0015031">
    <property type="term" value="P:protein transport"/>
    <property type="evidence" value="ECO:0007669"/>
    <property type="project" value="UniProtKB-KW"/>
</dbReference>
<evidence type="ECO:0000256" key="3">
    <source>
        <dbReference type="ARBA" id="ARBA00022741"/>
    </source>
</evidence>
<evidence type="ECO:0000256" key="7">
    <source>
        <dbReference type="ARBA" id="ARBA00023289"/>
    </source>
</evidence>
<dbReference type="InterPro" id="IPR005225">
    <property type="entry name" value="Small_GTP-bd"/>
</dbReference>
<evidence type="ECO:0000313" key="12">
    <source>
        <dbReference type="Proteomes" id="UP000823405"/>
    </source>
</evidence>
<name>A0A9P6R096_9FUNG</name>
<comment type="subcellular location">
    <subcellularLocation>
        <location evidence="8">Preautophagosomal structure membrane</location>
        <topology evidence="8">Lipid-anchor</topology>
        <orientation evidence="8">Cytoplasmic side</orientation>
    </subcellularLocation>
</comment>
<feature type="non-terminal residue" evidence="11">
    <location>
        <position position="592"/>
    </location>
</feature>
<dbReference type="SMART" id="SM00176">
    <property type="entry name" value="RAN"/>
    <property type="match status" value="1"/>
</dbReference>
<dbReference type="InterPro" id="IPR001806">
    <property type="entry name" value="Small_GTPase"/>
</dbReference>
<feature type="compositionally biased region" description="Polar residues" evidence="10">
    <location>
        <begin position="579"/>
        <end position="592"/>
    </location>
</feature>
<dbReference type="SMART" id="SM00173">
    <property type="entry name" value="RAS"/>
    <property type="match status" value="1"/>
</dbReference>
<dbReference type="InterPro" id="IPR027417">
    <property type="entry name" value="P-loop_NTPase"/>
</dbReference>
<dbReference type="Gene3D" id="3.40.50.300">
    <property type="entry name" value="P-loop containing nucleotide triphosphate hydrolases"/>
    <property type="match status" value="1"/>
</dbReference>
<feature type="compositionally biased region" description="Low complexity" evidence="10">
    <location>
        <begin position="42"/>
        <end position="52"/>
    </location>
</feature>
<dbReference type="PROSITE" id="PS51421">
    <property type="entry name" value="RAS"/>
    <property type="match status" value="1"/>
</dbReference>
<keyword evidence="2" id="KW-0813">Transport</keyword>
<feature type="region of interest" description="Disordered" evidence="10">
    <location>
        <begin position="568"/>
        <end position="592"/>
    </location>
</feature>
<accession>A0A9P6R096</accession>
<keyword evidence="4" id="KW-0653">Protein transport</keyword>
<evidence type="ECO:0000256" key="10">
    <source>
        <dbReference type="SAM" id="MobiDB-lite"/>
    </source>
</evidence>
<evidence type="ECO:0000256" key="8">
    <source>
        <dbReference type="ARBA" id="ARBA00060489"/>
    </source>
</evidence>
<dbReference type="AlphaFoldDB" id="A0A9P6R096"/>
<feature type="region of interest" description="Disordered" evidence="10">
    <location>
        <begin position="217"/>
        <end position="292"/>
    </location>
</feature>
<dbReference type="EMBL" id="JAAAIN010001327">
    <property type="protein sequence ID" value="KAG0304238.1"/>
    <property type="molecule type" value="Genomic_DNA"/>
</dbReference>
<feature type="compositionally biased region" description="Polar residues" evidence="10">
    <location>
        <begin position="53"/>
        <end position="67"/>
    </location>
</feature>
<dbReference type="PANTHER" id="PTHR47977">
    <property type="entry name" value="RAS-RELATED PROTEIN RAB"/>
    <property type="match status" value="1"/>
</dbReference>
<dbReference type="GO" id="GO:0003924">
    <property type="term" value="F:GTPase activity"/>
    <property type="evidence" value="ECO:0007669"/>
    <property type="project" value="InterPro"/>
</dbReference>
<feature type="compositionally biased region" description="Polar residues" evidence="10">
    <location>
        <begin position="346"/>
        <end position="356"/>
    </location>
</feature>
<keyword evidence="3" id="KW-0547">Nucleotide-binding</keyword>
<dbReference type="PROSITE" id="PS51417">
    <property type="entry name" value="ARF"/>
    <property type="match status" value="1"/>
</dbReference>
<keyword evidence="5" id="KW-0342">GTP-binding</keyword>
<dbReference type="Pfam" id="PF00071">
    <property type="entry name" value="Ras"/>
    <property type="match status" value="1"/>
</dbReference>
<dbReference type="OrthoDB" id="10422623at2759"/>
<evidence type="ECO:0000256" key="5">
    <source>
        <dbReference type="ARBA" id="ARBA00023134"/>
    </source>
</evidence>
<evidence type="ECO:0000313" key="11">
    <source>
        <dbReference type="EMBL" id="KAG0304238.1"/>
    </source>
</evidence>
<dbReference type="SMART" id="SM00175">
    <property type="entry name" value="RAB"/>
    <property type="match status" value="1"/>
</dbReference>
<dbReference type="GO" id="GO:0005525">
    <property type="term" value="F:GTP binding"/>
    <property type="evidence" value="ECO:0007669"/>
    <property type="project" value="UniProtKB-KW"/>
</dbReference>
<evidence type="ECO:0000256" key="4">
    <source>
        <dbReference type="ARBA" id="ARBA00022927"/>
    </source>
</evidence>
<reference evidence="11" key="1">
    <citation type="journal article" date="2020" name="Fungal Divers.">
        <title>Resolving the Mortierellaceae phylogeny through synthesis of multi-gene phylogenetics and phylogenomics.</title>
        <authorList>
            <person name="Vandepol N."/>
            <person name="Liber J."/>
            <person name="Desiro A."/>
            <person name="Na H."/>
            <person name="Kennedy M."/>
            <person name="Barry K."/>
            <person name="Grigoriev I.V."/>
            <person name="Miller A.N."/>
            <person name="O'Donnell K."/>
            <person name="Stajich J.E."/>
            <person name="Bonito G."/>
        </authorList>
    </citation>
    <scope>NUCLEOTIDE SEQUENCE</scope>
    <source>
        <strain evidence="11">NVP60</strain>
    </source>
</reference>
<evidence type="ECO:0000256" key="1">
    <source>
        <dbReference type="ARBA" id="ARBA00006270"/>
    </source>
</evidence>
<evidence type="ECO:0000256" key="9">
    <source>
        <dbReference type="ARBA" id="ARBA00074496"/>
    </source>
</evidence>
<dbReference type="NCBIfam" id="TIGR00231">
    <property type="entry name" value="small_GTP"/>
    <property type="match status" value="1"/>
</dbReference>
<dbReference type="GO" id="GO:0034045">
    <property type="term" value="C:phagophore assembly site membrane"/>
    <property type="evidence" value="ECO:0007669"/>
    <property type="project" value="UniProtKB-SubCell"/>
</dbReference>
<feature type="compositionally biased region" description="Low complexity" evidence="10">
    <location>
        <begin position="275"/>
        <end position="286"/>
    </location>
</feature>
<keyword evidence="7" id="KW-0636">Prenylation</keyword>
<dbReference type="PROSITE" id="PS51420">
    <property type="entry name" value="RHO"/>
    <property type="match status" value="1"/>
</dbReference>